<evidence type="ECO:0000259" key="2">
    <source>
        <dbReference type="Pfam" id="PF13837"/>
    </source>
</evidence>
<feature type="region of interest" description="Disordered" evidence="1">
    <location>
        <begin position="53"/>
        <end position="74"/>
    </location>
</feature>
<comment type="caution">
    <text evidence="3">The sequence shown here is derived from an EMBL/GenBank/DDBJ whole genome shotgun (WGS) entry which is preliminary data.</text>
</comment>
<dbReference type="EMBL" id="UYJE01003719">
    <property type="protein sequence ID" value="VDI21827.1"/>
    <property type="molecule type" value="Genomic_DNA"/>
</dbReference>
<dbReference type="Gene3D" id="1.10.10.60">
    <property type="entry name" value="Homeodomain-like"/>
    <property type="match status" value="1"/>
</dbReference>
<sequence>MMSFYHDNPEHLQKLINEQGHLLDKDGVNILTEQESSVEQEKILVIEPRPKSASTSVGKKCTDQEVPSTSKAAEEENEKYIWDDCSIKRLIEYRKEHSNKFEEGRLTKKAVWEIIAIKFNATSDEQAKTVTWIQLKSKWQKLESKFKQVEDKNRKSGEGTHNFKYMEEMEEAVGDNPNIRPAKTISSMDLSVEKDKVQKEGKGKQPRKRKANELTESLGEMKREREDRYERFESMVKEINKERCDLMREFINVFKNSCNK</sequence>
<organism evidence="3 4">
    <name type="scientific">Mytilus galloprovincialis</name>
    <name type="common">Mediterranean mussel</name>
    <dbReference type="NCBI Taxonomy" id="29158"/>
    <lineage>
        <taxon>Eukaryota</taxon>
        <taxon>Metazoa</taxon>
        <taxon>Spiralia</taxon>
        <taxon>Lophotrochozoa</taxon>
        <taxon>Mollusca</taxon>
        <taxon>Bivalvia</taxon>
        <taxon>Autobranchia</taxon>
        <taxon>Pteriomorphia</taxon>
        <taxon>Mytilida</taxon>
        <taxon>Mytiloidea</taxon>
        <taxon>Mytilidae</taxon>
        <taxon>Mytilinae</taxon>
        <taxon>Mytilus</taxon>
    </lineage>
</organism>
<dbReference type="AlphaFoldDB" id="A0A8B6DKW2"/>
<name>A0A8B6DKW2_MYTGA</name>
<reference evidence="3" key="1">
    <citation type="submission" date="2018-11" db="EMBL/GenBank/DDBJ databases">
        <authorList>
            <person name="Alioto T."/>
            <person name="Alioto T."/>
        </authorList>
    </citation>
    <scope>NUCLEOTIDE SEQUENCE</scope>
</reference>
<dbReference type="InterPro" id="IPR044822">
    <property type="entry name" value="Myb_DNA-bind_4"/>
</dbReference>
<gene>
    <name evidence="3" type="ORF">MGAL_10B001472</name>
</gene>
<accession>A0A8B6DKW2</accession>
<proteinExistence type="predicted"/>
<evidence type="ECO:0000256" key="1">
    <source>
        <dbReference type="SAM" id="MobiDB-lite"/>
    </source>
</evidence>
<feature type="domain" description="Myb/SANT-like DNA-binding" evidence="2">
    <location>
        <begin position="81"/>
        <end position="171"/>
    </location>
</feature>
<protein>
    <recommendedName>
        <fullName evidence="2">Myb/SANT-like DNA-binding domain-containing protein</fullName>
    </recommendedName>
</protein>
<feature type="region of interest" description="Disordered" evidence="1">
    <location>
        <begin position="192"/>
        <end position="227"/>
    </location>
</feature>
<evidence type="ECO:0000313" key="4">
    <source>
        <dbReference type="Proteomes" id="UP000596742"/>
    </source>
</evidence>
<dbReference type="Proteomes" id="UP000596742">
    <property type="component" value="Unassembled WGS sequence"/>
</dbReference>
<dbReference type="Pfam" id="PF13837">
    <property type="entry name" value="Myb_DNA-bind_4"/>
    <property type="match status" value="1"/>
</dbReference>
<feature type="compositionally biased region" description="Basic and acidic residues" evidence="1">
    <location>
        <begin position="192"/>
        <end position="203"/>
    </location>
</feature>
<evidence type="ECO:0000313" key="3">
    <source>
        <dbReference type="EMBL" id="VDI21827.1"/>
    </source>
</evidence>
<dbReference type="OrthoDB" id="6781290at2759"/>
<keyword evidence="4" id="KW-1185">Reference proteome</keyword>